<dbReference type="GeneID" id="127750350"/>
<reference evidence="2" key="1">
    <citation type="submission" date="2025-08" db="UniProtKB">
        <authorList>
            <consortium name="RefSeq"/>
        </authorList>
    </citation>
    <scope>IDENTIFICATION</scope>
    <source>
        <tissue evidence="2">Whole organism</tissue>
    </source>
</reference>
<gene>
    <name evidence="2" type="primary">LOC127750350</name>
</gene>
<dbReference type="KEGG" id="foc:127750350"/>
<evidence type="ECO:0000313" key="1">
    <source>
        <dbReference type="Proteomes" id="UP000504606"/>
    </source>
</evidence>
<evidence type="ECO:0000313" key="2">
    <source>
        <dbReference type="RefSeq" id="XP_052127784.1"/>
    </source>
</evidence>
<accession>A0A9C6XQU4</accession>
<proteinExistence type="predicted"/>
<protein>
    <submittedName>
        <fullName evidence="2">Uncharacterized protein LOC127750350</fullName>
    </submittedName>
</protein>
<keyword evidence="1" id="KW-1185">Reference proteome</keyword>
<dbReference type="Proteomes" id="UP000504606">
    <property type="component" value="Unplaced"/>
</dbReference>
<sequence>MKAAFVKSAVNAFYQSISHQGPYCGTSDGNVSHPIKVCCRWVHCDRQSQIGKSVYICDETALSKLQLAFDKVPELKRGVAWPVVKHSCDYSAVEWLLYSGEDAHELTYGHIKNWLLVPEDFKEIMDYVVKLHNLKLVRVIANVYEGYRSTSEEESVCLKTDVSVSMVIVHPGDLLISLPNKVNLSEGKTILETTLSITKKKSRLRGLS</sequence>
<organism evidence="1 2">
    <name type="scientific">Frankliniella occidentalis</name>
    <name type="common">Western flower thrips</name>
    <name type="synonym">Euthrips occidentalis</name>
    <dbReference type="NCBI Taxonomy" id="133901"/>
    <lineage>
        <taxon>Eukaryota</taxon>
        <taxon>Metazoa</taxon>
        <taxon>Ecdysozoa</taxon>
        <taxon>Arthropoda</taxon>
        <taxon>Hexapoda</taxon>
        <taxon>Insecta</taxon>
        <taxon>Pterygota</taxon>
        <taxon>Neoptera</taxon>
        <taxon>Paraneoptera</taxon>
        <taxon>Thysanoptera</taxon>
        <taxon>Terebrantia</taxon>
        <taxon>Thripoidea</taxon>
        <taxon>Thripidae</taxon>
        <taxon>Frankliniella</taxon>
    </lineage>
</organism>
<dbReference type="RefSeq" id="XP_052127784.1">
    <property type="nucleotide sequence ID" value="XM_052271824.1"/>
</dbReference>
<name>A0A9C6XQU4_FRAOC</name>
<dbReference type="AlphaFoldDB" id="A0A9C6XQU4"/>